<proteinExistence type="inferred from homology"/>
<dbReference type="InterPro" id="IPR036188">
    <property type="entry name" value="FAD/NAD-bd_sf"/>
</dbReference>
<gene>
    <name evidence="8" type="ORF">EIW28_02875</name>
</gene>
<name>A0A426V4H4_9ACTN</name>
<organism evidence="8 9">
    <name type="scientific">Glycomyces terrestris</name>
    <dbReference type="NCBI Taxonomy" id="2493553"/>
    <lineage>
        <taxon>Bacteria</taxon>
        <taxon>Bacillati</taxon>
        <taxon>Actinomycetota</taxon>
        <taxon>Actinomycetes</taxon>
        <taxon>Glycomycetales</taxon>
        <taxon>Glycomycetaceae</taxon>
        <taxon>Glycomyces</taxon>
    </lineage>
</organism>
<feature type="compositionally biased region" description="Low complexity" evidence="6">
    <location>
        <begin position="372"/>
        <end position="400"/>
    </location>
</feature>
<keyword evidence="5" id="KW-0560">Oxidoreductase</keyword>
<protein>
    <submittedName>
        <fullName evidence="8">FAD-dependent oxidoreductase</fullName>
    </submittedName>
</protein>
<comment type="cofactor">
    <cofactor evidence="1">
        <name>FAD</name>
        <dbReference type="ChEBI" id="CHEBI:57692"/>
    </cofactor>
</comment>
<keyword evidence="3" id="KW-0285">Flavoprotein</keyword>
<dbReference type="SUPFAM" id="SSF51905">
    <property type="entry name" value="FAD/NAD(P)-binding domain"/>
    <property type="match status" value="1"/>
</dbReference>
<dbReference type="InterPro" id="IPR023753">
    <property type="entry name" value="FAD/NAD-binding_dom"/>
</dbReference>
<dbReference type="Proteomes" id="UP000277256">
    <property type="component" value="Unassembled WGS sequence"/>
</dbReference>
<dbReference type="PANTHER" id="PTHR42913:SF3">
    <property type="entry name" value="64 KDA MITOCHONDRIAL NADH DEHYDROGENASE (EUROFUNG)"/>
    <property type="match status" value="1"/>
</dbReference>
<accession>A0A426V4H4</accession>
<evidence type="ECO:0000256" key="4">
    <source>
        <dbReference type="ARBA" id="ARBA00022827"/>
    </source>
</evidence>
<dbReference type="InterPro" id="IPR051169">
    <property type="entry name" value="NADH-Q_oxidoreductase"/>
</dbReference>
<dbReference type="PRINTS" id="PR00368">
    <property type="entry name" value="FADPNR"/>
</dbReference>
<evidence type="ECO:0000256" key="3">
    <source>
        <dbReference type="ARBA" id="ARBA00022630"/>
    </source>
</evidence>
<evidence type="ECO:0000256" key="6">
    <source>
        <dbReference type="SAM" id="MobiDB-lite"/>
    </source>
</evidence>
<dbReference type="PANTHER" id="PTHR42913">
    <property type="entry name" value="APOPTOSIS-INDUCING FACTOR 1"/>
    <property type="match status" value="1"/>
</dbReference>
<comment type="caution">
    <text evidence="8">The sequence shown here is derived from an EMBL/GenBank/DDBJ whole genome shotgun (WGS) entry which is preliminary data.</text>
</comment>
<evidence type="ECO:0000256" key="5">
    <source>
        <dbReference type="ARBA" id="ARBA00023002"/>
    </source>
</evidence>
<evidence type="ECO:0000256" key="1">
    <source>
        <dbReference type="ARBA" id="ARBA00001974"/>
    </source>
</evidence>
<evidence type="ECO:0000313" key="8">
    <source>
        <dbReference type="EMBL" id="RRS01720.1"/>
    </source>
</evidence>
<keyword evidence="4" id="KW-0274">FAD</keyword>
<evidence type="ECO:0000259" key="7">
    <source>
        <dbReference type="Pfam" id="PF07992"/>
    </source>
</evidence>
<dbReference type="GO" id="GO:0019646">
    <property type="term" value="P:aerobic electron transport chain"/>
    <property type="evidence" value="ECO:0007669"/>
    <property type="project" value="TreeGrafter"/>
</dbReference>
<dbReference type="EMBL" id="RSEB01000001">
    <property type="protein sequence ID" value="RRS01720.1"/>
    <property type="molecule type" value="Genomic_DNA"/>
</dbReference>
<evidence type="ECO:0000256" key="2">
    <source>
        <dbReference type="ARBA" id="ARBA00005272"/>
    </source>
</evidence>
<evidence type="ECO:0000313" key="9">
    <source>
        <dbReference type="Proteomes" id="UP000277256"/>
    </source>
</evidence>
<dbReference type="RefSeq" id="WP_125246197.1">
    <property type="nucleotide sequence ID" value="NZ_RSEB01000001.1"/>
</dbReference>
<feature type="domain" description="FAD/NAD(P)-binding" evidence="7">
    <location>
        <begin position="4"/>
        <end position="280"/>
    </location>
</feature>
<sequence length="400" mass="42487">MKHRILILGAGYTGMMAAHGLARRNKSAEVTLVNPTDVFNERLRQHQAAVGQDLGTHRIPDLLEPAGVAFVRGRAARIEADRRGVVLDDGRDLGYDHLVYAIGSATPRVEHAFTIDDPEFATALRDNADGVLTVCGAGLTGIEAAAEVAETYPRMRVVLLSRGEPGSMMGPKARAYMRNALYRLGVEVRTGATAARVLPGAVELEGGERLPTDMALWTTGVAHARLAAEAGIAVDASGRVAVDAALRSVSHPEVFAIGDAAAVRQAYGTIHGTCQSGIPTAAHTAESITRILRGKEPKPFRFGYIHQPVSLGRKDAVIQFTNPDDTPSRWYLKGKAAIAYKEAVSSSPLKFYRSKSAIPSAMTKRTGGRRNPATWAAPETSSSTSANASPSSSRAEAAVT</sequence>
<dbReference type="Pfam" id="PF07992">
    <property type="entry name" value="Pyr_redox_2"/>
    <property type="match status" value="1"/>
</dbReference>
<keyword evidence="9" id="KW-1185">Reference proteome</keyword>
<dbReference type="OrthoDB" id="9784880at2"/>
<dbReference type="Gene3D" id="3.50.50.100">
    <property type="match status" value="1"/>
</dbReference>
<comment type="similarity">
    <text evidence="2">Belongs to the NADH dehydrogenase family.</text>
</comment>
<dbReference type="GO" id="GO:0003955">
    <property type="term" value="F:NAD(P)H dehydrogenase (quinone) activity"/>
    <property type="evidence" value="ECO:0007669"/>
    <property type="project" value="TreeGrafter"/>
</dbReference>
<dbReference type="AlphaFoldDB" id="A0A426V4H4"/>
<reference evidence="8 9" key="1">
    <citation type="submission" date="2018-12" db="EMBL/GenBank/DDBJ databases">
        <title>Glycomyces sp. YIM 121974 draft genome.</title>
        <authorList>
            <person name="Li Q."/>
        </authorList>
    </citation>
    <scope>NUCLEOTIDE SEQUENCE [LARGE SCALE GENOMIC DNA]</scope>
    <source>
        <strain evidence="8 9">YIM 121974</strain>
    </source>
</reference>
<feature type="region of interest" description="Disordered" evidence="6">
    <location>
        <begin position="360"/>
        <end position="400"/>
    </location>
</feature>